<accession>A0A9W9DSZ9</accession>
<feature type="compositionally biased region" description="Basic and acidic residues" evidence="1">
    <location>
        <begin position="99"/>
        <end position="115"/>
    </location>
</feature>
<dbReference type="EMBL" id="JANVFS010000013">
    <property type="protein sequence ID" value="KAJ4482933.1"/>
    <property type="molecule type" value="Genomic_DNA"/>
</dbReference>
<proteinExistence type="predicted"/>
<evidence type="ECO:0000313" key="3">
    <source>
        <dbReference type="Proteomes" id="UP001150238"/>
    </source>
</evidence>
<reference evidence="2" key="1">
    <citation type="submission" date="2022-08" db="EMBL/GenBank/DDBJ databases">
        <authorList>
            <consortium name="DOE Joint Genome Institute"/>
            <person name="Min B."/>
            <person name="Riley R."/>
            <person name="Sierra-Patev S."/>
            <person name="Naranjo-Ortiz M."/>
            <person name="Looney B."/>
            <person name="Konkel Z."/>
            <person name="Slot J.C."/>
            <person name="Sakamoto Y."/>
            <person name="Steenwyk J.L."/>
            <person name="Rokas A."/>
            <person name="Carro J."/>
            <person name="Camarero S."/>
            <person name="Ferreira P."/>
            <person name="Molpeceres G."/>
            <person name="Ruiz-Duenas F.J."/>
            <person name="Serrano A."/>
            <person name="Henrissat B."/>
            <person name="Drula E."/>
            <person name="Hughes K.W."/>
            <person name="Mata J.L."/>
            <person name="Ishikawa N.K."/>
            <person name="Vargas-Isla R."/>
            <person name="Ushijima S."/>
            <person name="Smith C.A."/>
            <person name="Ahrendt S."/>
            <person name="Andreopoulos W."/>
            <person name="He G."/>
            <person name="Labutti K."/>
            <person name="Lipzen A."/>
            <person name="Ng V."/>
            <person name="Sandor L."/>
            <person name="Barry K."/>
            <person name="Martinez A.T."/>
            <person name="Xiao Y."/>
            <person name="Gibbons J.G."/>
            <person name="Terashima K."/>
            <person name="Hibbett D.S."/>
            <person name="Grigoriev I.V."/>
        </authorList>
    </citation>
    <scope>NUCLEOTIDE SEQUENCE</scope>
    <source>
        <strain evidence="2">Sp2 HRB7682 ss15</strain>
    </source>
</reference>
<name>A0A9W9DSZ9_9AGAR</name>
<dbReference type="AlphaFoldDB" id="A0A9W9DSZ9"/>
<dbReference type="Proteomes" id="UP001150238">
    <property type="component" value="Unassembled WGS sequence"/>
</dbReference>
<sequence>MIQFFEQFRHEILSSYENVLFYATAQKEANDQKRKLTGASMPSKPPNYLFLFRSMFTKAHLEQTGRSPTEEQHTHAVKSLTPEERLRLKEASDCLKKSWNHSRGERNKRPRRDLTPDYFQARNQSVRRRSRRWDQVLASPSSSSSDSFESLPSPSSSDTPFDWASDSESCGSYQWCDSFKPVTPSPLRANFDALPVSDMENDGYLDRLQDSAAFLGLPSTESHSYTGSASPAVNHTRDISFHNVSSTALDSVFALGTCYAAHDEEQVWQGHTLATNTPFQRYSPAYPSAELGMSVANEYPNEYPNDELWWILFQRAIASDSDNDQLVWDQDIRALERYAASC</sequence>
<gene>
    <name evidence="2" type="ORF">C8J55DRAFT_46806</name>
</gene>
<feature type="region of interest" description="Disordered" evidence="1">
    <location>
        <begin position="62"/>
        <end position="83"/>
    </location>
</feature>
<feature type="region of interest" description="Disordered" evidence="1">
    <location>
        <begin position="99"/>
        <end position="163"/>
    </location>
</feature>
<protein>
    <submittedName>
        <fullName evidence="2">Uncharacterized protein</fullName>
    </submittedName>
</protein>
<evidence type="ECO:0000313" key="2">
    <source>
        <dbReference type="EMBL" id="KAJ4482933.1"/>
    </source>
</evidence>
<feature type="compositionally biased region" description="Basic and acidic residues" evidence="1">
    <location>
        <begin position="62"/>
        <end position="74"/>
    </location>
</feature>
<comment type="caution">
    <text evidence="2">The sequence shown here is derived from an EMBL/GenBank/DDBJ whole genome shotgun (WGS) entry which is preliminary data.</text>
</comment>
<organism evidence="2 3">
    <name type="scientific">Lentinula lateritia</name>
    <dbReference type="NCBI Taxonomy" id="40482"/>
    <lineage>
        <taxon>Eukaryota</taxon>
        <taxon>Fungi</taxon>
        <taxon>Dikarya</taxon>
        <taxon>Basidiomycota</taxon>
        <taxon>Agaricomycotina</taxon>
        <taxon>Agaricomycetes</taxon>
        <taxon>Agaricomycetidae</taxon>
        <taxon>Agaricales</taxon>
        <taxon>Marasmiineae</taxon>
        <taxon>Omphalotaceae</taxon>
        <taxon>Lentinula</taxon>
    </lineage>
</organism>
<reference evidence="2" key="2">
    <citation type="journal article" date="2023" name="Proc. Natl. Acad. Sci. U.S.A.">
        <title>A global phylogenomic analysis of the shiitake genus Lentinula.</title>
        <authorList>
            <person name="Sierra-Patev S."/>
            <person name="Min B."/>
            <person name="Naranjo-Ortiz M."/>
            <person name="Looney B."/>
            <person name="Konkel Z."/>
            <person name="Slot J.C."/>
            <person name="Sakamoto Y."/>
            <person name="Steenwyk J.L."/>
            <person name="Rokas A."/>
            <person name="Carro J."/>
            <person name="Camarero S."/>
            <person name="Ferreira P."/>
            <person name="Molpeceres G."/>
            <person name="Ruiz-Duenas F.J."/>
            <person name="Serrano A."/>
            <person name="Henrissat B."/>
            <person name="Drula E."/>
            <person name="Hughes K.W."/>
            <person name="Mata J.L."/>
            <person name="Ishikawa N.K."/>
            <person name="Vargas-Isla R."/>
            <person name="Ushijima S."/>
            <person name="Smith C.A."/>
            <person name="Donoghue J."/>
            <person name="Ahrendt S."/>
            <person name="Andreopoulos W."/>
            <person name="He G."/>
            <person name="LaButti K."/>
            <person name="Lipzen A."/>
            <person name="Ng V."/>
            <person name="Riley R."/>
            <person name="Sandor L."/>
            <person name="Barry K."/>
            <person name="Martinez A.T."/>
            <person name="Xiao Y."/>
            <person name="Gibbons J.G."/>
            <person name="Terashima K."/>
            <person name="Grigoriev I.V."/>
            <person name="Hibbett D."/>
        </authorList>
    </citation>
    <scope>NUCLEOTIDE SEQUENCE</scope>
    <source>
        <strain evidence="2">Sp2 HRB7682 ss15</strain>
    </source>
</reference>
<feature type="compositionally biased region" description="Low complexity" evidence="1">
    <location>
        <begin position="139"/>
        <end position="157"/>
    </location>
</feature>
<evidence type="ECO:0000256" key="1">
    <source>
        <dbReference type="SAM" id="MobiDB-lite"/>
    </source>
</evidence>